<evidence type="ECO:0000313" key="3">
    <source>
        <dbReference type="Proteomes" id="UP000652761"/>
    </source>
</evidence>
<proteinExistence type="predicted"/>
<feature type="region of interest" description="Disordered" evidence="1">
    <location>
        <begin position="1"/>
        <end position="20"/>
    </location>
</feature>
<gene>
    <name evidence="2" type="ORF">Taro_023858</name>
</gene>
<keyword evidence="3" id="KW-1185">Reference proteome</keyword>
<accession>A0A843VIK7</accession>
<dbReference type="AlphaFoldDB" id="A0A843VIK7"/>
<dbReference type="Proteomes" id="UP000652761">
    <property type="component" value="Unassembled WGS sequence"/>
</dbReference>
<name>A0A843VIK7_COLES</name>
<protein>
    <submittedName>
        <fullName evidence="2">Uncharacterized protein</fullName>
    </submittedName>
</protein>
<dbReference type="OrthoDB" id="1695007at2759"/>
<sequence length="88" mass="9984">MNNLIAHPERRSLHSSGQNFDGSKLDAAKFAPFWNEIVKNLREEDYLTNLGLTFAIVSGLEVEDGRMLELFQPGLCRIGCEVCRDAEW</sequence>
<comment type="caution">
    <text evidence="2">The sequence shown here is derived from an EMBL/GenBank/DDBJ whole genome shotgun (WGS) entry which is preliminary data.</text>
</comment>
<reference evidence="2" key="1">
    <citation type="submission" date="2017-07" db="EMBL/GenBank/DDBJ databases">
        <title>Taro Niue Genome Assembly and Annotation.</title>
        <authorList>
            <person name="Atibalentja N."/>
            <person name="Keating K."/>
            <person name="Fields C.J."/>
        </authorList>
    </citation>
    <scope>NUCLEOTIDE SEQUENCE</scope>
    <source>
        <strain evidence="2">Niue_2</strain>
        <tissue evidence="2">Leaf</tissue>
    </source>
</reference>
<evidence type="ECO:0000313" key="2">
    <source>
        <dbReference type="EMBL" id="MQL91249.1"/>
    </source>
</evidence>
<organism evidence="2 3">
    <name type="scientific">Colocasia esculenta</name>
    <name type="common">Wild taro</name>
    <name type="synonym">Arum esculentum</name>
    <dbReference type="NCBI Taxonomy" id="4460"/>
    <lineage>
        <taxon>Eukaryota</taxon>
        <taxon>Viridiplantae</taxon>
        <taxon>Streptophyta</taxon>
        <taxon>Embryophyta</taxon>
        <taxon>Tracheophyta</taxon>
        <taxon>Spermatophyta</taxon>
        <taxon>Magnoliopsida</taxon>
        <taxon>Liliopsida</taxon>
        <taxon>Araceae</taxon>
        <taxon>Aroideae</taxon>
        <taxon>Colocasieae</taxon>
        <taxon>Colocasia</taxon>
    </lineage>
</organism>
<dbReference type="EMBL" id="NMUH01001319">
    <property type="protein sequence ID" value="MQL91249.1"/>
    <property type="molecule type" value="Genomic_DNA"/>
</dbReference>
<evidence type="ECO:0000256" key="1">
    <source>
        <dbReference type="SAM" id="MobiDB-lite"/>
    </source>
</evidence>
<feature type="non-terminal residue" evidence="2">
    <location>
        <position position="1"/>
    </location>
</feature>